<dbReference type="InterPro" id="IPR013149">
    <property type="entry name" value="ADH-like_C"/>
</dbReference>
<dbReference type="OrthoDB" id="1879366at2759"/>
<dbReference type="EC" id="1.1.1.2" evidence="9"/>
<organism evidence="13 14">
    <name type="scientific">Coniella lustricola</name>
    <dbReference type="NCBI Taxonomy" id="2025994"/>
    <lineage>
        <taxon>Eukaryota</taxon>
        <taxon>Fungi</taxon>
        <taxon>Dikarya</taxon>
        <taxon>Ascomycota</taxon>
        <taxon>Pezizomycotina</taxon>
        <taxon>Sordariomycetes</taxon>
        <taxon>Sordariomycetidae</taxon>
        <taxon>Diaporthales</taxon>
        <taxon>Schizoparmaceae</taxon>
        <taxon>Coniella</taxon>
    </lineage>
</organism>
<comment type="cofactor">
    <cofactor evidence="1 11">
        <name>Zn(2+)</name>
        <dbReference type="ChEBI" id="CHEBI:29105"/>
    </cofactor>
</comment>
<evidence type="ECO:0000256" key="9">
    <source>
        <dbReference type="ARBA" id="ARBA00024074"/>
    </source>
</evidence>
<name>A0A2T3A8Z0_9PEZI</name>
<feature type="domain" description="Enoyl reductase (ER)" evidence="12">
    <location>
        <begin position="22"/>
        <end position="357"/>
    </location>
</feature>
<dbReference type="EMBL" id="KZ678435">
    <property type="protein sequence ID" value="PSR86954.1"/>
    <property type="molecule type" value="Genomic_DNA"/>
</dbReference>
<reference evidence="13 14" key="1">
    <citation type="journal article" date="2018" name="Mycol. Prog.">
        <title>Coniella lustricola, a new species from submerged detritus.</title>
        <authorList>
            <person name="Raudabaugh D.B."/>
            <person name="Iturriaga T."/>
            <person name="Carver A."/>
            <person name="Mondo S."/>
            <person name="Pangilinan J."/>
            <person name="Lipzen A."/>
            <person name="He G."/>
            <person name="Amirebrahimi M."/>
            <person name="Grigoriev I.V."/>
            <person name="Miller A.N."/>
        </authorList>
    </citation>
    <scope>NUCLEOTIDE SEQUENCE [LARGE SCALE GENOMIC DNA]</scope>
    <source>
        <strain evidence="13 14">B22-T-1</strain>
    </source>
</reference>
<dbReference type="InParanoid" id="A0A2T3A8Z0"/>
<dbReference type="CDD" id="cd05283">
    <property type="entry name" value="CAD1"/>
    <property type="match status" value="1"/>
</dbReference>
<dbReference type="InterPro" id="IPR036291">
    <property type="entry name" value="NAD(P)-bd_dom_sf"/>
</dbReference>
<evidence type="ECO:0000256" key="1">
    <source>
        <dbReference type="ARBA" id="ARBA00001947"/>
    </source>
</evidence>
<proteinExistence type="inferred from homology"/>
<evidence type="ECO:0000256" key="10">
    <source>
        <dbReference type="ARBA" id="ARBA00050997"/>
    </source>
</evidence>
<dbReference type="Pfam" id="PF08240">
    <property type="entry name" value="ADH_N"/>
    <property type="match status" value="1"/>
</dbReference>
<dbReference type="AlphaFoldDB" id="A0A2T3A8Z0"/>
<sequence>MGSTADYKFEGWAAHDPKSIEGNMTWQEVQPKAWEETDVDIKVTHCGMCGTDLHFLSNGWGATQYPLTVGHEIVGVAVRVGSQVTSGIKVGDRVGVGAQGDSCQSRFGDKCDECDDGEENYCDKIVWAYGTPHFNGDVNTGGYATYHRSPSHFVVKIPDGLESHQAAPLLCGGVTVFRPLKVHGVKPGMSVGIVGVGGLGHYGVMFAKGMGAKAIGISRRENKREEVISLGADGYIATADEDDWEKKHARTLDLIISTVASSKVPIASYLSLLKKGGSLVQVGLPDDGPFHIPGGVIVHGRTNFEGSLIGSPQDLRDMLEFVTEKKIQGLIQERPMKDANQAVVDLEHGKARYRYVLVNEA</sequence>
<evidence type="ECO:0000313" key="14">
    <source>
        <dbReference type="Proteomes" id="UP000241462"/>
    </source>
</evidence>
<evidence type="ECO:0000259" key="12">
    <source>
        <dbReference type="SMART" id="SM00829"/>
    </source>
</evidence>
<dbReference type="SUPFAM" id="SSF50129">
    <property type="entry name" value="GroES-like"/>
    <property type="match status" value="1"/>
</dbReference>
<evidence type="ECO:0000313" key="13">
    <source>
        <dbReference type="EMBL" id="PSR86954.1"/>
    </source>
</evidence>
<comment type="similarity">
    <text evidence="2 11">Belongs to the zinc-containing alcohol dehydrogenase family.</text>
</comment>
<dbReference type="SUPFAM" id="SSF51735">
    <property type="entry name" value="NAD(P)-binding Rossmann-fold domains"/>
    <property type="match status" value="1"/>
</dbReference>
<dbReference type="InterPro" id="IPR020843">
    <property type="entry name" value="ER"/>
</dbReference>
<protein>
    <recommendedName>
        <fullName evidence="9">alcohol dehydrogenase (NADP(+))</fullName>
        <ecNumber evidence="9">1.1.1.2</ecNumber>
    </recommendedName>
</protein>
<evidence type="ECO:0000256" key="2">
    <source>
        <dbReference type="ARBA" id="ARBA00008072"/>
    </source>
</evidence>
<dbReference type="InterPro" id="IPR002328">
    <property type="entry name" value="ADH_Zn_CS"/>
</dbReference>
<evidence type="ECO:0000256" key="5">
    <source>
        <dbReference type="ARBA" id="ARBA00022723"/>
    </source>
</evidence>
<evidence type="ECO:0000256" key="7">
    <source>
        <dbReference type="ARBA" id="ARBA00022857"/>
    </source>
</evidence>
<keyword evidence="4" id="KW-0597">Phosphoprotein</keyword>
<dbReference type="InterPro" id="IPR013154">
    <property type="entry name" value="ADH-like_N"/>
</dbReference>
<evidence type="ECO:0000256" key="4">
    <source>
        <dbReference type="ARBA" id="ARBA00022553"/>
    </source>
</evidence>
<gene>
    <name evidence="13" type="ORF">BD289DRAFT_482383</name>
</gene>
<keyword evidence="5 11" id="KW-0479">Metal-binding</keyword>
<dbReference type="GO" id="GO:0008106">
    <property type="term" value="F:alcohol dehydrogenase (NADP+) activity"/>
    <property type="evidence" value="ECO:0007669"/>
    <property type="project" value="UniProtKB-EC"/>
</dbReference>
<accession>A0A2T3A8Z0</accession>
<dbReference type="SMART" id="SM00829">
    <property type="entry name" value="PKS_ER"/>
    <property type="match status" value="1"/>
</dbReference>
<evidence type="ECO:0000256" key="11">
    <source>
        <dbReference type="RuleBase" id="RU361277"/>
    </source>
</evidence>
<evidence type="ECO:0000256" key="3">
    <source>
        <dbReference type="ARBA" id="ARBA00011738"/>
    </source>
</evidence>
<dbReference type="STRING" id="2025994.A0A2T3A8Z0"/>
<comment type="catalytic activity">
    <reaction evidence="10">
        <text>a primary alcohol + NADP(+) = an aldehyde + NADPH + H(+)</text>
        <dbReference type="Rhea" id="RHEA:15937"/>
        <dbReference type="ChEBI" id="CHEBI:15378"/>
        <dbReference type="ChEBI" id="CHEBI:15734"/>
        <dbReference type="ChEBI" id="CHEBI:17478"/>
        <dbReference type="ChEBI" id="CHEBI:57783"/>
        <dbReference type="ChEBI" id="CHEBI:58349"/>
        <dbReference type="EC" id="1.1.1.2"/>
    </reaction>
    <physiologicalReaction direction="left-to-right" evidence="10">
        <dbReference type="Rhea" id="RHEA:15938"/>
    </physiologicalReaction>
    <physiologicalReaction direction="right-to-left" evidence="10">
        <dbReference type="Rhea" id="RHEA:15939"/>
    </physiologicalReaction>
</comment>
<dbReference type="Gene3D" id="3.90.180.10">
    <property type="entry name" value="Medium-chain alcohol dehydrogenases, catalytic domain"/>
    <property type="match status" value="1"/>
</dbReference>
<evidence type="ECO:0000256" key="8">
    <source>
        <dbReference type="ARBA" id="ARBA00023002"/>
    </source>
</evidence>
<dbReference type="PROSITE" id="PS00059">
    <property type="entry name" value="ADH_ZINC"/>
    <property type="match status" value="1"/>
</dbReference>
<dbReference type="FunFam" id="3.40.50.720:FF:000158">
    <property type="entry name" value="Zinc-binding alcohol dehydrogenase"/>
    <property type="match status" value="1"/>
</dbReference>
<dbReference type="GO" id="GO:0006066">
    <property type="term" value="P:alcohol metabolic process"/>
    <property type="evidence" value="ECO:0007669"/>
    <property type="project" value="UniProtKB-ARBA"/>
</dbReference>
<dbReference type="GO" id="GO:0008270">
    <property type="term" value="F:zinc ion binding"/>
    <property type="evidence" value="ECO:0007669"/>
    <property type="project" value="InterPro"/>
</dbReference>
<dbReference type="InterPro" id="IPR047109">
    <property type="entry name" value="CAD-like"/>
</dbReference>
<keyword evidence="6 11" id="KW-0862">Zinc</keyword>
<dbReference type="Pfam" id="PF00107">
    <property type="entry name" value="ADH_zinc_N"/>
    <property type="match status" value="1"/>
</dbReference>
<evidence type="ECO:0000256" key="6">
    <source>
        <dbReference type="ARBA" id="ARBA00022833"/>
    </source>
</evidence>
<keyword evidence="8" id="KW-0560">Oxidoreductase</keyword>
<keyword evidence="14" id="KW-1185">Reference proteome</keyword>
<comment type="subunit">
    <text evidence="3">Homodimer.</text>
</comment>
<dbReference type="InterPro" id="IPR011032">
    <property type="entry name" value="GroES-like_sf"/>
</dbReference>
<dbReference type="Proteomes" id="UP000241462">
    <property type="component" value="Unassembled WGS sequence"/>
</dbReference>
<keyword evidence="7" id="KW-0521">NADP</keyword>
<dbReference type="Gene3D" id="3.40.50.720">
    <property type="entry name" value="NAD(P)-binding Rossmann-like Domain"/>
    <property type="match status" value="1"/>
</dbReference>
<dbReference type="PANTHER" id="PTHR42683">
    <property type="entry name" value="ALDEHYDE REDUCTASE"/>
    <property type="match status" value="1"/>
</dbReference>